<dbReference type="InterPro" id="IPR000073">
    <property type="entry name" value="AB_hydrolase_1"/>
</dbReference>
<dbReference type="Pfam" id="PF00561">
    <property type="entry name" value="Abhydrolase_1"/>
    <property type="match status" value="1"/>
</dbReference>
<keyword evidence="3" id="KW-1185">Reference proteome</keyword>
<dbReference type="SUPFAM" id="SSF53474">
    <property type="entry name" value="alpha/beta-Hydrolases"/>
    <property type="match status" value="1"/>
</dbReference>
<keyword evidence="2" id="KW-0378">Hydrolase</keyword>
<dbReference type="InterPro" id="IPR029058">
    <property type="entry name" value="AB_hydrolase_fold"/>
</dbReference>
<dbReference type="PRINTS" id="PR00412">
    <property type="entry name" value="EPOXHYDRLASE"/>
</dbReference>
<dbReference type="InterPro" id="IPR000639">
    <property type="entry name" value="Epox_hydrolase-like"/>
</dbReference>
<dbReference type="PRINTS" id="PR00111">
    <property type="entry name" value="ABHYDROLASE"/>
</dbReference>
<gene>
    <name evidence="2" type="ORF">D7S86_16205</name>
</gene>
<dbReference type="EMBL" id="RBZU01000007">
    <property type="protein sequence ID" value="RKP53273.1"/>
    <property type="molecule type" value="Genomic_DNA"/>
</dbReference>
<protein>
    <submittedName>
        <fullName evidence="2">Alpha/beta fold hydrolase</fullName>
    </submittedName>
</protein>
<dbReference type="PANTHER" id="PTHR43798">
    <property type="entry name" value="MONOACYLGLYCEROL LIPASE"/>
    <property type="match status" value="1"/>
</dbReference>
<evidence type="ECO:0000259" key="1">
    <source>
        <dbReference type="Pfam" id="PF00561"/>
    </source>
</evidence>
<evidence type="ECO:0000313" key="2">
    <source>
        <dbReference type="EMBL" id="RKP53273.1"/>
    </source>
</evidence>
<accession>A0A494Y0B6</accession>
<dbReference type="GO" id="GO:0016787">
    <property type="term" value="F:hydrolase activity"/>
    <property type="evidence" value="ECO:0007669"/>
    <property type="project" value="UniProtKB-KW"/>
</dbReference>
<organism evidence="2 3">
    <name type="scientific">Pararobbsia silviterrae</name>
    <dbReference type="NCBI Taxonomy" id="1792498"/>
    <lineage>
        <taxon>Bacteria</taxon>
        <taxon>Pseudomonadati</taxon>
        <taxon>Pseudomonadota</taxon>
        <taxon>Betaproteobacteria</taxon>
        <taxon>Burkholderiales</taxon>
        <taxon>Burkholderiaceae</taxon>
        <taxon>Pararobbsia</taxon>
    </lineage>
</organism>
<dbReference type="InterPro" id="IPR050266">
    <property type="entry name" value="AB_hydrolase_sf"/>
</dbReference>
<feature type="domain" description="AB hydrolase-1" evidence="1">
    <location>
        <begin position="21"/>
        <end position="252"/>
    </location>
</feature>
<evidence type="ECO:0000313" key="3">
    <source>
        <dbReference type="Proteomes" id="UP000270342"/>
    </source>
</evidence>
<dbReference type="OrthoDB" id="9780765at2"/>
<comment type="caution">
    <text evidence="2">The sequence shown here is derived from an EMBL/GenBank/DDBJ whole genome shotgun (WGS) entry which is preliminary data.</text>
</comment>
<dbReference type="Proteomes" id="UP000270342">
    <property type="component" value="Unassembled WGS sequence"/>
</dbReference>
<dbReference type="AlphaFoldDB" id="A0A494Y0B6"/>
<reference evidence="2 3" key="1">
    <citation type="submission" date="2018-10" db="EMBL/GenBank/DDBJ databases">
        <title>Robbsia sp. DHC34, isolated from soil.</title>
        <authorList>
            <person name="Gao Z.-H."/>
            <person name="Qiu L.-H."/>
        </authorList>
    </citation>
    <scope>NUCLEOTIDE SEQUENCE [LARGE SCALE GENOMIC DNA]</scope>
    <source>
        <strain evidence="2 3">DHC34</strain>
    </source>
</reference>
<sequence length="265" mass="28990">MPSFICNDVRLHYFTCGIGRPVMLIHGFTNAGMTWMQQIPALTFAGYRVIVPDLRGHGLSDPATAVATVEDLARDLIALLDDLELDRSAICGLSLGGMVAMQLALDYPDRVDKLIVANSQASFAMPELESVVDGWIKLFAQPEGPLKRFEATWPAMLNGAFRESAAGRAAFESWSLLAKRTSGASLSHIARGMRYFDVSERLAEIRQPTLVVAGDEDRLFPVQNVRSISESIPNAEFELIQGAAHISSLDSPDAFNRLLLRALAE</sequence>
<dbReference type="RefSeq" id="WP_121087901.1">
    <property type="nucleotide sequence ID" value="NZ_RBZU01000007.1"/>
</dbReference>
<name>A0A494Y0B6_9BURK</name>
<proteinExistence type="predicted"/>
<dbReference type="Gene3D" id="3.40.50.1820">
    <property type="entry name" value="alpha/beta hydrolase"/>
    <property type="match status" value="1"/>
</dbReference>